<accession>A0A2H1CF59</accession>
<dbReference type="AlphaFoldDB" id="A0A2H1CF59"/>
<dbReference type="SMART" id="SM00320">
    <property type="entry name" value="WD40"/>
    <property type="match status" value="5"/>
</dbReference>
<organism evidence="2 3">
    <name type="scientific">Fasciola hepatica</name>
    <name type="common">Liver fluke</name>
    <dbReference type="NCBI Taxonomy" id="6192"/>
    <lineage>
        <taxon>Eukaryota</taxon>
        <taxon>Metazoa</taxon>
        <taxon>Spiralia</taxon>
        <taxon>Lophotrochozoa</taxon>
        <taxon>Platyhelminthes</taxon>
        <taxon>Trematoda</taxon>
        <taxon>Digenea</taxon>
        <taxon>Plagiorchiida</taxon>
        <taxon>Echinostomata</taxon>
        <taxon>Echinostomatoidea</taxon>
        <taxon>Fasciolidae</taxon>
        <taxon>Fasciola</taxon>
    </lineage>
</organism>
<evidence type="ECO:0000313" key="3">
    <source>
        <dbReference type="Proteomes" id="UP000230066"/>
    </source>
</evidence>
<feature type="compositionally biased region" description="Polar residues" evidence="1">
    <location>
        <begin position="284"/>
        <end position="306"/>
    </location>
</feature>
<dbReference type="Gene3D" id="2.130.10.10">
    <property type="entry name" value="YVTN repeat-like/Quinoprotein amine dehydrogenase"/>
    <property type="match status" value="1"/>
</dbReference>
<dbReference type="PROSITE" id="PS50082">
    <property type="entry name" value="WD_REPEATS_2"/>
    <property type="match status" value="3"/>
</dbReference>
<name>A0A2H1CF59_FASHE</name>
<gene>
    <name evidence="2" type="ORF">D915_004501</name>
</gene>
<keyword evidence="3" id="KW-1185">Reference proteome</keyword>
<dbReference type="InterPro" id="IPR019775">
    <property type="entry name" value="WD40_repeat_CS"/>
</dbReference>
<reference evidence="2" key="1">
    <citation type="submission" date="2019-03" db="EMBL/GenBank/DDBJ databases">
        <title>Improved annotation for the trematode Fasciola hepatica.</title>
        <authorList>
            <person name="Choi Y.-J."/>
            <person name="Martin J."/>
            <person name="Mitreva M."/>
        </authorList>
    </citation>
    <scope>NUCLEOTIDE SEQUENCE [LARGE SCALE GENOMIC DNA]</scope>
</reference>
<dbReference type="InterPro" id="IPR015943">
    <property type="entry name" value="WD40/YVTN_repeat-like_dom_sf"/>
</dbReference>
<dbReference type="InterPro" id="IPR036322">
    <property type="entry name" value="WD40_repeat_dom_sf"/>
</dbReference>
<dbReference type="PANTHER" id="PTHR19850">
    <property type="entry name" value="GUANINE NUCLEOTIDE-BINDING PROTEIN BETA G PROTEIN BETA"/>
    <property type="match status" value="1"/>
</dbReference>
<protein>
    <submittedName>
        <fullName evidence="2">Uncharacterized protein</fullName>
    </submittedName>
</protein>
<dbReference type="GO" id="GO:0007165">
    <property type="term" value="P:signal transduction"/>
    <property type="evidence" value="ECO:0007669"/>
    <property type="project" value="InterPro"/>
</dbReference>
<feature type="region of interest" description="Disordered" evidence="1">
    <location>
        <begin position="284"/>
        <end position="307"/>
    </location>
</feature>
<evidence type="ECO:0000313" key="2">
    <source>
        <dbReference type="EMBL" id="THD24908.1"/>
    </source>
</evidence>
<dbReference type="Pfam" id="PF00400">
    <property type="entry name" value="WD40"/>
    <property type="match status" value="4"/>
</dbReference>
<dbReference type="PROSITE" id="PS50294">
    <property type="entry name" value="WD_REPEATS_REGION"/>
    <property type="match status" value="3"/>
</dbReference>
<dbReference type="SUPFAM" id="SSF50978">
    <property type="entry name" value="WD40 repeat-like"/>
    <property type="match status" value="1"/>
</dbReference>
<proteinExistence type="predicted"/>
<dbReference type="Proteomes" id="UP000230066">
    <property type="component" value="Unassembled WGS sequence"/>
</dbReference>
<dbReference type="EMBL" id="JXXN02001374">
    <property type="protein sequence ID" value="THD24908.1"/>
    <property type="molecule type" value="Genomic_DNA"/>
</dbReference>
<dbReference type="InterPro" id="IPR016346">
    <property type="entry name" value="G-protein_beta_1-5"/>
</dbReference>
<sequence>MRPHEEECRLLAQIVELKEQLQVQQRKAKEPNFPKIVSDANLPTYPQLPLLTPVYQLRAHTSKVHDVIWTPTDKFVLTVGGEGCVVIWEAQSGLIHNVVDVSSIQPLTASATGNGERLFCGGLCANVVLYTNKHQSPEDGYSIYENSLVYEHSGQVSNIHCMGDEELLTTAISDGALLWDVERVKVVKRFEHPYSVVQSLCLSPTDKQLFLTGSEDGTIRLWDVRTPDKPTVLFEAHHADVNCVKFLPNGSNFVSGSEDTMMHLYDLRTDVTLARYIHPHLGAHSNTLDSETSLPQPSDETEQPNSPAVCDLAVSSSGRLVISGCRNSMVYFWDLIQPDECLHQEPEIGPVMRLAMSNQKTALVMMTWDEKSRIRIMRPR</sequence>
<dbReference type="InterPro" id="IPR001680">
    <property type="entry name" value="WD40_rpt"/>
</dbReference>
<evidence type="ECO:0000256" key="1">
    <source>
        <dbReference type="SAM" id="MobiDB-lite"/>
    </source>
</evidence>
<dbReference type="PROSITE" id="PS00678">
    <property type="entry name" value="WD_REPEATS_1"/>
    <property type="match status" value="1"/>
</dbReference>
<comment type="caution">
    <text evidence="2">The sequence shown here is derived from an EMBL/GenBank/DDBJ whole genome shotgun (WGS) entry which is preliminary data.</text>
</comment>